<dbReference type="Proteomes" id="UP001281410">
    <property type="component" value="Unassembled WGS sequence"/>
</dbReference>
<comment type="caution">
    <text evidence="2">The sequence shown here is derived from an EMBL/GenBank/DDBJ whole genome shotgun (WGS) entry which is preliminary data.</text>
</comment>
<gene>
    <name evidence="2" type="ORF">Dsin_004984</name>
</gene>
<evidence type="ECO:0000256" key="1">
    <source>
        <dbReference type="SAM" id="MobiDB-lite"/>
    </source>
</evidence>
<protein>
    <submittedName>
        <fullName evidence="2">Uncharacterized protein</fullName>
    </submittedName>
</protein>
<dbReference type="EMBL" id="JANJYJ010000002">
    <property type="protein sequence ID" value="KAK3225122.1"/>
    <property type="molecule type" value="Genomic_DNA"/>
</dbReference>
<sequence length="106" mass="12449">MRACKRPFIDFCSHYYKKSSLVEAYARVIRPVGHMSDWEIPNEISSLVVHPLERMSQAGRPCKVRKKIKRRVSFKEGKNMFPLQTSRPQSTKLSKPLRAPNRRQHL</sequence>
<evidence type="ECO:0000313" key="3">
    <source>
        <dbReference type="Proteomes" id="UP001281410"/>
    </source>
</evidence>
<organism evidence="2 3">
    <name type="scientific">Dipteronia sinensis</name>
    <dbReference type="NCBI Taxonomy" id="43782"/>
    <lineage>
        <taxon>Eukaryota</taxon>
        <taxon>Viridiplantae</taxon>
        <taxon>Streptophyta</taxon>
        <taxon>Embryophyta</taxon>
        <taxon>Tracheophyta</taxon>
        <taxon>Spermatophyta</taxon>
        <taxon>Magnoliopsida</taxon>
        <taxon>eudicotyledons</taxon>
        <taxon>Gunneridae</taxon>
        <taxon>Pentapetalae</taxon>
        <taxon>rosids</taxon>
        <taxon>malvids</taxon>
        <taxon>Sapindales</taxon>
        <taxon>Sapindaceae</taxon>
        <taxon>Hippocastanoideae</taxon>
        <taxon>Acereae</taxon>
        <taxon>Dipteronia</taxon>
    </lineage>
</organism>
<accession>A0AAE0AW12</accession>
<feature type="compositionally biased region" description="Polar residues" evidence="1">
    <location>
        <begin position="82"/>
        <end position="93"/>
    </location>
</feature>
<reference evidence="2" key="1">
    <citation type="journal article" date="2023" name="Plant J.">
        <title>Genome sequences and population genomics provide insights into the demographic history, inbreeding, and mutation load of two 'living fossil' tree species of Dipteronia.</title>
        <authorList>
            <person name="Feng Y."/>
            <person name="Comes H.P."/>
            <person name="Chen J."/>
            <person name="Zhu S."/>
            <person name="Lu R."/>
            <person name="Zhang X."/>
            <person name="Li P."/>
            <person name="Qiu J."/>
            <person name="Olsen K.M."/>
            <person name="Qiu Y."/>
        </authorList>
    </citation>
    <scope>NUCLEOTIDE SEQUENCE</scope>
    <source>
        <strain evidence="2">NBL</strain>
    </source>
</reference>
<feature type="region of interest" description="Disordered" evidence="1">
    <location>
        <begin position="77"/>
        <end position="106"/>
    </location>
</feature>
<evidence type="ECO:0000313" key="2">
    <source>
        <dbReference type="EMBL" id="KAK3225122.1"/>
    </source>
</evidence>
<dbReference type="AlphaFoldDB" id="A0AAE0AW12"/>
<proteinExistence type="predicted"/>
<name>A0AAE0AW12_9ROSI</name>
<keyword evidence="3" id="KW-1185">Reference proteome</keyword>